<feature type="domain" description="ABC transporter" evidence="4">
    <location>
        <begin position="10"/>
        <end position="241"/>
    </location>
</feature>
<dbReference type="InterPro" id="IPR015854">
    <property type="entry name" value="ABC_transpr_LolD-like"/>
</dbReference>
<dbReference type="GO" id="GO:0016887">
    <property type="term" value="F:ATP hydrolysis activity"/>
    <property type="evidence" value="ECO:0007669"/>
    <property type="project" value="InterPro"/>
</dbReference>
<dbReference type="InterPro" id="IPR027417">
    <property type="entry name" value="P-loop_NTPase"/>
</dbReference>
<dbReference type="InterPro" id="IPR003593">
    <property type="entry name" value="AAA+_ATPase"/>
</dbReference>
<dbReference type="Gene3D" id="3.40.50.300">
    <property type="entry name" value="P-loop containing nucleotide triphosphate hydrolases"/>
    <property type="match status" value="1"/>
</dbReference>
<dbReference type="SUPFAM" id="SSF52540">
    <property type="entry name" value="P-loop containing nucleoside triphosphate hydrolases"/>
    <property type="match status" value="1"/>
</dbReference>
<dbReference type="PROSITE" id="PS50893">
    <property type="entry name" value="ABC_TRANSPORTER_2"/>
    <property type="match status" value="1"/>
</dbReference>
<evidence type="ECO:0000256" key="2">
    <source>
        <dbReference type="ARBA" id="ARBA00022741"/>
    </source>
</evidence>
<organism evidence="5 6">
    <name type="scientific">Candidatus Brachybacterium intestinipullorum</name>
    <dbReference type="NCBI Taxonomy" id="2838512"/>
    <lineage>
        <taxon>Bacteria</taxon>
        <taxon>Bacillati</taxon>
        <taxon>Actinomycetota</taxon>
        <taxon>Actinomycetes</taxon>
        <taxon>Micrococcales</taxon>
        <taxon>Dermabacteraceae</taxon>
        <taxon>Brachybacterium</taxon>
    </lineage>
</organism>
<evidence type="ECO:0000259" key="4">
    <source>
        <dbReference type="PROSITE" id="PS50893"/>
    </source>
</evidence>
<dbReference type="Pfam" id="PF00005">
    <property type="entry name" value="ABC_tran"/>
    <property type="match status" value="1"/>
</dbReference>
<accession>A0A9D2Q149</accession>
<dbReference type="AlphaFoldDB" id="A0A9D2Q149"/>
<evidence type="ECO:0000313" key="5">
    <source>
        <dbReference type="EMBL" id="HJC69000.1"/>
    </source>
</evidence>
<dbReference type="InterPro" id="IPR017911">
    <property type="entry name" value="MacB-like_ATP-bd"/>
</dbReference>
<dbReference type="PANTHER" id="PTHR24220:SF685">
    <property type="entry name" value="ABC TRANSPORTER RELATED"/>
    <property type="match status" value="1"/>
</dbReference>
<gene>
    <name evidence="5" type="ORF">H9932_04875</name>
</gene>
<protein>
    <submittedName>
        <fullName evidence="5">ABC transporter ATP-binding protein</fullName>
    </submittedName>
</protein>
<dbReference type="GO" id="GO:0022857">
    <property type="term" value="F:transmembrane transporter activity"/>
    <property type="evidence" value="ECO:0007669"/>
    <property type="project" value="TreeGrafter"/>
</dbReference>
<dbReference type="GO" id="GO:0005886">
    <property type="term" value="C:plasma membrane"/>
    <property type="evidence" value="ECO:0007669"/>
    <property type="project" value="TreeGrafter"/>
</dbReference>
<dbReference type="EMBL" id="DWWC01000098">
    <property type="protein sequence ID" value="HJC69000.1"/>
    <property type="molecule type" value="Genomic_DNA"/>
</dbReference>
<dbReference type="InterPro" id="IPR003439">
    <property type="entry name" value="ABC_transporter-like_ATP-bd"/>
</dbReference>
<keyword evidence="1" id="KW-0813">Transport</keyword>
<comment type="caution">
    <text evidence="5">The sequence shown here is derived from an EMBL/GenBank/DDBJ whole genome shotgun (WGS) entry which is preliminary data.</text>
</comment>
<evidence type="ECO:0000256" key="3">
    <source>
        <dbReference type="ARBA" id="ARBA00022840"/>
    </source>
</evidence>
<sequence>MRPRTDRPLLRARGLARSLGGRTVLHDIDLDVHAGEHLAVVGASGSGKSTLLHTLSGLEAPSAGTLRWAGEDLGALGEAQRARHRLLEIGVVFQQFHLLRTLTLFDNVVMPGLLARARPRREVLARGRELMAALGVDALAERGVGEASGGQLQRVAIARALINRPRLVVADEPTGALDTAAGEGVIDALAEVAAGGTALLVVTHDPAIAARASRIITMSDGRITGLEEVPVPAATSRAPIA</sequence>
<evidence type="ECO:0000256" key="1">
    <source>
        <dbReference type="ARBA" id="ARBA00022448"/>
    </source>
</evidence>
<name>A0A9D2Q149_9MICO</name>
<proteinExistence type="predicted"/>
<dbReference type="SMART" id="SM00382">
    <property type="entry name" value="AAA"/>
    <property type="match status" value="1"/>
</dbReference>
<keyword evidence="3 5" id="KW-0067">ATP-binding</keyword>
<keyword evidence="2" id="KW-0547">Nucleotide-binding</keyword>
<reference evidence="5" key="1">
    <citation type="journal article" date="2021" name="PeerJ">
        <title>Extensive microbial diversity within the chicken gut microbiome revealed by metagenomics and culture.</title>
        <authorList>
            <person name="Gilroy R."/>
            <person name="Ravi A."/>
            <person name="Getino M."/>
            <person name="Pursley I."/>
            <person name="Horton D.L."/>
            <person name="Alikhan N.F."/>
            <person name="Baker D."/>
            <person name="Gharbi K."/>
            <person name="Hall N."/>
            <person name="Watson M."/>
            <person name="Adriaenssens E.M."/>
            <person name="Foster-Nyarko E."/>
            <person name="Jarju S."/>
            <person name="Secka A."/>
            <person name="Antonio M."/>
            <person name="Oren A."/>
            <person name="Chaudhuri R.R."/>
            <person name="La Ragione R."/>
            <person name="Hildebrand F."/>
            <person name="Pallen M.J."/>
        </authorList>
    </citation>
    <scope>NUCLEOTIDE SEQUENCE</scope>
    <source>
        <strain evidence="5">CHK130-7132</strain>
    </source>
</reference>
<dbReference type="GO" id="GO:0005524">
    <property type="term" value="F:ATP binding"/>
    <property type="evidence" value="ECO:0007669"/>
    <property type="project" value="UniProtKB-KW"/>
</dbReference>
<reference evidence="5" key="2">
    <citation type="submission" date="2021-04" db="EMBL/GenBank/DDBJ databases">
        <authorList>
            <person name="Gilroy R."/>
        </authorList>
    </citation>
    <scope>NUCLEOTIDE SEQUENCE</scope>
    <source>
        <strain evidence="5">CHK130-7132</strain>
    </source>
</reference>
<dbReference type="CDD" id="cd03255">
    <property type="entry name" value="ABC_MJ0796_LolCDE_FtsE"/>
    <property type="match status" value="1"/>
</dbReference>
<evidence type="ECO:0000313" key="6">
    <source>
        <dbReference type="Proteomes" id="UP000823854"/>
    </source>
</evidence>
<dbReference type="Proteomes" id="UP000823854">
    <property type="component" value="Unassembled WGS sequence"/>
</dbReference>
<dbReference type="PANTHER" id="PTHR24220">
    <property type="entry name" value="IMPORT ATP-BINDING PROTEIN"/>
    <property type="match status" value="1"/>
</dbReference>